<reference evidence="2 3" key="1">
    <citation type="submission" date="2017-06" db="EMBL/GenBank/DDBJ databases">
        <title>Genome sequence of Acetobacter pasteurianus subsp. pasteurianus strain SRCM101468.</title>
        <authorList>
            <person name="Cho S.H."/>
        </authorList>
    </citation>
    <scope>NUCLEOTIDE SEQUENCE [LARGE SCALE GENOMIC DNA]</scope>
    <source>
        <strain evidence="2 3">SRCM101468</strain>
    </source>
</reference>
<proteinExistence type="predicted"/>
<evidence type="ECO:0000313" key="2">
    <source>
        <dbReference type="EMBL" id="ASC06843.1"/>
    </source>
</evidence>
<feature type="region of interest" description="Disordered" evidence="1">
    <location>
        <begin position="53"/>
        <end position="93"/>
    </location>
</feature>
<dbReference type="AlphaFoldDB" id="A0AAC9SSY2"/>
<gene>
    <name evidence="2" type="ORF">S101468_02641</name>
</gene>
<accession>A0AAC9SSY2</accession>
<dbReference type="Proteomes" id="UP000196816">
    <property type="component" value="Chromosome"/>
</dbReference>
<protein>
    <submittedName>
        <fullName evidence="2">Uncharacterized protein</fullName>
    </submittedName>
</protein>
<dbReference type="EMBL" id="CP021922">
    <property type="protein sequence ID" value="ASC06843.1"/>
    <property type="molecule type" value="Genomic_DNA"/>
</dbReference>
<evidence type="ECO:0000313" key="3">
    <source>
        <dbReference type="Proteomes" id="UP000196816"/>
    </source>
</evidence>
<organism evidence="2 3">
    <name type="scientific">Acetobacter pasteurianus subsp. pasteurianus</name>
    <dbReference type="NCBI Taxonomy" id="481145"/>
    <lineage>
        <taxon>Bacteria</taxon>
        <taxon>Pseudomonadati</taxon>
        <taxon>Pseudomonadota</taxon>
        <taxon>Alphaproteobacteria</taxon>
        <taxon>Acetobacterales</taxon>
        <taxon>Acetobacteraceae</taxon>
        <taxon>Acetobacter</taxon>
    </lineage>
</organism>
<sequence>MPGWTGSGIAAGDRLAGAWGSRFCLARPARGRRAKLGGPRVLDAVRPRAWYNGKAEGKPRIPPASHVGRPALPPAPRKSTWENESPEGPARGDRAGLVVGSLLPVPAAGPGPDQGVALAVLVGEQVGEDRGGEGGIVQLQAHIGAAFAGAAGPGRTEFNPAQIDAVVGGVVVGAVVFRHQPDIAGLQGQGDDFAFEAFAHLLEGTDVSHCRISMLLSGRDHRGLDGDRPAGGERQSTLQGRSAAEDGRAGTFLVREEWRRSRQGKKVPERRCGQPIEAQLAFG</sequence>
<evidence type="ECO:0000256" key="1">
    <source>
        <dbReference type="SAM" id="MobiDB-lite"/>
    </source>
</evidence>
<name>A0AAC9SSY2_ACEPA</name>
<feature type="region of interest" description="Disordered" evidence="1">
    <location>
        <begin position="221"/>
        <end position="248"/>
    </location>
</feature>
<feature type="compositionally biased region" description="Basic and acidic residues" evidence="1">
    <location>
        <begin position="221"/>
        <end position="231"/>
    </location>
</feature>